<feature type="binding site" description="axial binding residue" evidence="7">
    <location>
        <position position="459"/>
    </location>
    <ligand>
        <name>heme</name>
        <dbReference type="ChEBI" id="CHEBI:30413"/>
    </ligand>
    <ligandPart>
        <name>Fe</name>
        <dbReference type="ChEBI" id="CHEBI:18248"/>
    </ligandPart>
</feature>
<protein>
    <submittedName>
        <fullName evidence="9">Pisatin demethylase</fullName>
    </submittedName>
</protein>
<proteinExistence type="inferred from homology"/>
<evidence type="ECO:0000256" key="3">
    <source>
        <dbReference type="ARBA" id="ARBA00022617"/>
    </source>
</evidence>
<dbReference type="PANTHER" id="PTHR24305:SF168">
    <property type="entry name" value="P450, PUTATIVE (EUROFUNG)-RELATED"/>
    <property type="match status" value="1"/>
</dbReference>
<gene>
    <name evidence="9" type="ORF">NKR19_g2656</name>
</gene>
<dbReference type="Pfam" id="PF00067">
    <property type="entry name" value="p450"/>
    <property type="match status" value="1"/>
</dbReference>
<dbReference type="PRINTS" id="PR00385">
    <property type="entry name" value="P450"/>
</dbReference>
<dbReference type="InterPro" id="IPR001128">
    <property type="entry name" value="Cyt_P450"/>
</dbReference>
<dbReference type="EMBL" id="JANBVN010000027">
    <property type="protein sequence ID" value="KAJ9161087.1"/>
    <property type="molecule type" value="Genomic_DNA"/>
</dbReference>
<dbReference type="GO" id="GO:0016705">
    <property type="term" value="F:oxidoreductase activity, acting on paired donors, with incorporation or reduction of molecular oxygen"/>
    <property type="evidence" value="ECO:0007669"/>
    <property type="project" value="InterPro"/>
</dbReference>
<dbReference type="PRINTS" id="PR00465">
    <property type="entry name" value="EP450IV"/>
</dbReference>
<dbReference type="GO" id="GO:0004497">
    <property type="term" value="F:monooxygenase activity"/>
    <property type="evidence" value="ECO:0007669"/>
    <property type="project" value="UniProtKB-KW"/>
</dbReference>
<feature type="transmembrane region" description="Helical" evidence="8">
    <location>
        <begin position="26"/>
        <end position="47"/>
    </location>
</feature>
<dbReference type="GO" id="GO:0020037">
    <property type="term" value="F:heme binding"/>
    <property type="evidence" value="ECO:0007669"/>
    <property type="project" value="InterPro"/>
</dbReference>
<dbReference type="SUPFAM" id="SSF48264">
    <property type="entry name" value="Cytochrome P450"/>
    <property type="match status" value="1"/>
</dbReference>
<sequence length="513" mass="58374">MARMDTVVDALQSATRYLTKDARTTVFSACITALFAYLLVSSIAQYFRLRHIPGPPGAGFSKWWLVGRITSGRTHLDYYEVCEKYGPIARIGPNDLVTSDPDLIRRMSGVRSDYRRSDWYNSMRFNPSKDNVVSMRDDDLHNKLRAKLSAGYSGREIDGLEAKIDRHITALVDLLRTSYVARNRAFDFGRKCQYLTLDILSDIAYSDPFGFLEADSDRFDYIKTVEENFPTIIVVTVLPWIITMMRFPLFKMLPGLLPSEKDRLGLGKVMAITKKVAAERYGPDKKVKRDMLGSFVNHGLTEEEAESETLIQVIAGSDTTAGAIRGTMLFIMTNPHVVNALRDEIASHKIPRDRVISDAEARAMPYLQAVIKEGLRMFPPITGLMSKQVPPQGDTFKGVWLPGGTKVGNCTWGMLRRKDLWGEDSDSFKPERWLEADGERLKEMEGVVDLVFGYGKYQCLGRNIAFWELNKVFVELVRRFDFAIVNPEKPWKSTNTGIFLQSDYWVRGYLREE</sequence>
<dbReference type="Proteomes" id="UP001174691">
    <property type="component" value="Unassembled WGS sequence"/>
</dbReference>
<keyword evidence="5 7" id="KW-0408">Iron</keyword>
<keyword evidence="10" id="KW-1185">Reference proteome</keyword>
<keyword evidence="8" id="KW-0472">Membrane</keyword>
<keyword evidence="6" id="KW-0503">Monooxygenase</keyword>
<evidence type="ECO:0000256" key="2">
    <source>
        <dbReference type="ARBA" id="ARBA00010617"/>
    </source>
</evidence>
<dbReference type="GO" id="GO:0005506">
    <property type="term" value="F:iron ion binding"/>
    <property type="evidence" value="ECO:0007669"/>
    <property type="project" value="InterPro"/>
</dbReference>
<dbReference type="CDD" id="cd11060">
    <property type="entry name" value="CYP57A1-like"/>
    <property type="match status" value="1"/>
</dbReference>
<evidence type="ECO:0000256" key="4">
    <source>
        <dbReference type="ARBA" id="ARBA00022723"/>
    </source>
</evidence>
<keyword evidence="3 7" id="KW-0349">Heme</keyword>
<reference evidence="9" key="1">
    <citation type="submission" date="2022-07" db="EMBL/GenBank/DDBJ databases">
        <title>Fungi with potential for degradation of polypropylene.</title>
        <authorList>
            <person name="Gostincar C."/>
        </authorList>
    </citation>
    <scope>NUCLEOTIDE SEQUENCE</scope>
    <source>
        <strain evidence="9">EXF-13287</strain>
    </source>
</reference>
<dbReference type="InterPro" id="IPR050121">
    <property type="entry name" value="Cytochrome_P450_monoxygenase"/>
</dbReference>
<evidence type="ECO:0000256" key="8">
    <source>
        <dbReference type="SAM" id="Phobius"/>
    </source>
</evidence>
<name>A0AA38VS14_9PEZI</name>
<accession>A0AA38VS14</accession>
<dbReference type="InterPro" id="IPR036396">
    <property type="entry name" value="Cyt_P450_sf"/>
</dbReference>
<evidence type="ECO:0000256" key="5">
    <source>
        <dbReference type="ARBA" id="ARBA00023004"/>
    </source>
</evidence>
<comment type="cofactor">
    <cofactor evidence="1 7">
        <name>heme</name>
        <dbReference type="ChEBI" id="CHEBI:30413"/>
    </cofactor>
</comment>
<comment type="caution">
    <text evidence="9">The sequence shown here is derived from an EMBL/GenBank/DDBJ whole genome shotgun (WGS) entry which is preliminary data.</text>
</comment>
<dbReference type="AlphaFoldDB" id="A0AA38VS14"/>
<dbReference type="PANTHER" id="PTHR24305">
    <property type="entry name" value="CYTOCHROME P450"/>
    <property type="match status" value="1"/>
</dbReference>
<dbReference type="InterPro" id="IPR002403">
    <property type="entry name" value="Cyt_P450_E_grp-IV"/>
</dbReference>
<evidence type="ECO:0000256" key="1">
    <source>
        <dbReference type="ARBA" id="ARBA00001971"/>
    </source>
</evidence>
<keyword evidence="8" id="KW-1133">Transmembrane helix</keyword>
<organism evidence="9 10">
    <name type="scientific">Coniochaeta hoffmannii</name>
    <dbReference type="NCBI Taxonomy" id="91930"/>
    <lineage>
        <taxon>Eukaryota</taxon>
        <taxon>Fungi</taxon>
        <taxon>Dikarya</taxon>
        <taxon>Ascomycota</taxon>
        <taxon>Pezizomycotina</taxon>
        <taxon>Sordariomycetes</taxon>
        <taxon>Sordariomycetidae</taxon>
        <taxon>Coniochaetales</taxon>
        <taxon>Coniochaetaceae</taxon>
        <taxon>Coniochaeta</taxon>
    </lineage>
</organism>
<keyword evidence="8" id="KW-0812">Transmembrane</keyword>
<evidence type="ECO:0000256" key="6">
    <source>
        <dbReference type="ARBA" id="ARBA00023033"/>
    </source>
</evidence>
<evidence type="ECO:0000313" key="10">
    <source>
        <dbReference type="Proteomes" id="UP001174691"/>
    </source>
</evidence>
<dbReference type="Gene3D" id="1.10.630.10">
    <property type="entry name" value="Cytochrome P450"/>
    <property type="match status" value="1"/>
</dbReference>
<evidence type="ECO:0000256" key="7">
    <source>
        <dbReference type="PIRSR" id="PIRSR602403-1"/>
    </source>
</evidence>
<evidence type="ECO:0000313" key="9">
    <source>
        <dbReference type="EMBL" id="KAJ9161087.1"/>
    </source>
</evidence>
<keyword evidence="4 7" id="KW-0479">Metal-binding</keyword>
<keyword evidence="6" id="KW-0560">Oxidoreductase</keyword>
<comment type="similarity">
    <text evidence="2">Belongs to the cytochrome P450 family.</text>
</comment>